<name>B8GFY9_METPE</name>
<dbReference type="HOGENOM" id="CLU_021681_0_0_2"/>
<accession>B8GFY9</accession>
<dbReference type="InterPro" id="IPR013655">
    <property type="entry name" value="PAS_fold_3"/>
</dbReference>
<dbReference type="Pfam" id="PF13188">
    <property type="entry name" value="PAS_8"/>
    <property type="match status" value="1"/>
</dbReference>
<dbReference type="STRING" id="521011.Mpal_2764"/>
<dbReference type="InterPro" id="IPR000014">
    <property type="entry name" value="PAS"/>
</dbReference>
<evidence type="ECO:0000313" key="4">
    <source>
        <dbReference type="Proteomes" id="UP000002457"/>
    </source>
</evidence>
<dbReference type="PROSITE" id="PS50113">
    <property type="entry name" value="PAC"/>
    <property type="match status" value="1"/>
</dbReference>
<dbReference type="EMBL" id="CP001338">
    <property type="protein sequence ID" value="ACL18022.1"/>
    <property type="molecule type" value="Genomic_DNA"/>
</dbReference>
<dbReference type="PANTHER" id="PTHR44757">
    <property type="entry name" value="DIGUANYLATE CYCLASE DGCP"/>
    <property type="match status" value="1"/>
</dbReference>
<dbReference type="AlphaFoldDB" id="B8GFY9"/>
<organism evidence="3 4">
    <name type="scientific">Methanosphaerula palustris (strain ATCC BAA-1556 / DSM 19958 / E1-9c)</name>
    <dbReference type="NCBI Taxonomy" id="521011"/>
    <lineage>
        <taxon>Archaea</taxon>
        <taxon>Methanobacteriati</taxon>
        <taxon>Methanobacteriota</taxon>
        <taxon>Stenosarchaea group</taxon>
        <taxon>Methanomicrobia</taxon>
        <taxon>Methanomicrobiales</taxon>
        <taxon>Methanoregulaceae</taxon>
        <taxon>Methanosphaerula</taxon>
    </lineage>
</organism>
<feature type="domain" description="PAC" evidence="2">
    <location>
        <begin position="405"/>
        <end position="455"/>
    </location>
</feature>
<gene>
    <name evidence="3" type="ordered locus">Mpal_2764</name>
</gene>
<dbReference type="CDD" id="cd00130">
    <property type="entry name" value="PAS"/>
    <property type="match status" value="1"/>
</dbReference>
<dbReference type="SUPFAM" id="SSF55785">
    <property type="entry name" value="PYP-like sensor domain (PAS domain)"/>
    <property type="match status" value="4"/>
</dbReference>
<dbReference type="RefSeq" id="WP_012619341.1">
    <property type="nucleotide sequence ID" value="NC_011832.1"/>
</dbReference>
<dbReference type="KEGG" id="mpl:Mpal_2764"/>
<dbReference type="eggNOG" id="arCOG02336">
    <property type="taxonomic scope" value="Archaea"/>
</dbReference>
<sequence>MTHTSTTNQEVFGRIIDLLQQYAPRGMPILNIARELDIDRKTAAKYLELLTLSGDVSVERFGQKKFYQPSRRIPLPEIFDHLHHAIVILDSDLQILMVNTSFIVTLGIHPGHNLVGVPLFELDLPIFSELSVRRNIERVQHSQTHLTEMQMIDERTNQVYLVDFAPISSQTSRPGIMVSLRDITALRKAETDLEDSEKKIATLFESVPSGIIIFSANGTILNANRATLRVLGLRTLAELKNANVFDLACRREKMESLIQLGQEAEIELACDFDRLLQERQILGTKHGIAFFDVAFTPILSGTRGQPNEYAILFKDITAKRRAEKELKERYRGISSNLPGVAYQFYARDTGEWGVYYVDERSMEIYGVPIAPLDNWFQRFGACIAPEDQARWFESIWDVIARVAPWDFEGRFIRSTGEEMFIRGVSQPVRLKNETVWNGIFFNITKRKQAEKALQTSIFQETRYRSFFEDTCNGVLIYEPIEGGNDYIIKDVNRATAILLRTEKQDLIGKRLFVEFPDLPDPSVREMLIRVLTTEQPEFVPPLRYRNREDFPWISHYVFKLPSGELASFMIDVSGMLEDMTGSSDPMVDTRSDL</sequence>
<dbReference type="InterPro" id="IPR013656">
    <property type="entry name" value="PAS_4"/>
</dbReference>
<dbReference type="eggNOG" id="arCOG06918">
    <property type="taxonomic scope" value="Archaea"/>
</dbReference>
<dbReference type="PROSITE" id="PS50112">
    <property type="entry name" value="PAS"/>
    <property type="match status" value="1"/>
</dbReference>
<dbReference type="GeneID" id="25394238"/>
<dbReference type="NCBIfam" id="TIGR00229">
    <property type="entry name" value="sensory_box"/>
    <property type="match status" value="2"/>
</dbReference>
<protein>
    <submittedName>
        <fullName evidence="3">Putative PAS/PAC sensor protein</fullName>
    </submittedName>
</protein>
<proteinExistence type="predicted"/>
<keyword evidence="4" id="KW-1185">Reference proteome</keyword>
<evidence type="ECO:0000313" key="3">
    <source>
        <dbReference type="EMBL" id="ACL18022.1"/>
    </source>
</evidence>
<dbReference type="InterPro" id="IPR052155">
    <property type="entry name" value="Biofilm_reg_signaling"/>
</dbReference>
<dbReference type="InterPro" id="IPR011991">
    <property type="entry name" value="ArsR-like_HTH"/>
</dbReference>
<dbReference type="Gene3D" id="3.30.450.20">
    <property type="entry name" value="PAS domain"/>
    <property type="match status" value="4"/>
</dbReference>
<dbReference type="SMART" id="SM00091">
    <property type="entry name" value="PAS"/>
    <property type="match status" value="4"/>
</dbReference>
<dbReference type="Pfam" id="PF08448">
    <property type="entry name" value="PAS_4"/>
    <property type="match status" value="1"/>
</dbReference>
<dbReference type="CDD" id="cd00090">
    <property type="entry name" value="HTH_ARSR"/>
    <property type="match status" value="1"/>
</dbReference>
<evidence type="ECO:0000259" key="2">
    <source>
        <dbReference type="PROSITE" id="PS50113"/>
    </source>
</evidence>
<evidence type="ECO:0000259" key="1">
    <source>
        <dbReference type="PROSITE" id="PS50112"/>
    </source>
</evidence>
<dbReference type="PANTHER" id="PTHR44757:SF2">
    <property type="entry name" value="BIOFILM ARCHITECTURE MAINTENANCE PROTEIN MBAA"/>
    <property type="match status" value="1"/>
</dbReference>
<dbReference type="Pfam" id="PF08447">
    <property type="entry name" value="PAS_3"/>
    <property type="match status" value="1"/>
</dbReference>
<dbReference type="InterPro" id="IPR035965">
    <property type="entry name" value="PAS-like_dom_sf"/>
</dbReference>
<dbReference type="InterPro" id="IPR000700">
    <property type="entry name" value="PAS-assoc_C"/>
</dbReference>
<reference evidence="3 4" key="1">
    <citation type="journal article" date="2015" name="Genome Announc.">
        <title>Complete Genome Sequence of Methanosphaerula palustris E1-9CT, a Hydrogenotrophic Methanogen Isolated from a Minerotrophic Fen Peatland.</title>
        <authorList>
            <person name="Cadillo-Quiroz H."/>
            <person name="Browne P."/>
            <person name="Kyrpides N."/>
            <person name="Woyke T."/>
            <person name="Goodwin L."/>
            <person name="Detter C."/>
            <person name="Yavitt J.B."/>
            <person name="Zinder S.H."/>
        </authorList>
    </citation>
    <scope>NUCLEOTIDE SEQUENCE [LARGE SCALE GENOMIC DNA]</scope>
    <source>
        <strain evidence="4">ATCC BAA-1556 / DSM 19958 / E1-9c</strain>
    </source>
</reference>
<feature type="domain" description="PAS" evidence="1">
    <location>
        <begin position="196"/>
        <end position="233"/>
    </location>
</feature>
<dbReference type="Proteomes" id="UP000002457">
    <property type="component" value="Chromosome"/>
</dbReference>